<keyword evidence="3" id="KW-1185">Reference proteome</keyword>
<evidence type="ECO:0000313" key="3">
    <source>
        <dbReference type="Proteomes" id="UP000759298"/>
    </source>
</evidence>
<evidence type="ECO:0000313" key="2">
    <source>
        <dbReference type="EMBL" id="MBY8336293.1"/>
    </source>
</evidence>
<keyword evidence="1" id="KW-0812">Transmembrane</keyword>
<sequence>MMRELAEEGRNRPLLGGREFVLFGCAIALASLLHAAIIERLVPLPSMALAVVWFAAMMIAVILSRFTRSGEAKPTTANRVEMEVWRVGGYVIGALALSILAYAMMAQTPRGFFLFTLLPPVVFGVYAIAMAASSAAARDTTLRKYAVLSFAFLVMTTLLAGSPAQYLTMAMGALLVSIVPGLELLRRERAGG</sequence>
<feature type="transmembrane region" description="Helical" evidence="1">
    <location>
        <begin position="44"/>
        <end position="63"/>
    </location>
</feature>
<keyword evidence="1" id="KW-0472">Membrane</keyword>
<name>A0ABS7PCT2_9SPHN</name>
<feature type="transmembrane region" description="Helical" evidence="1">
    <location>
        <begin position="20"/>
        <end position="38"/>
    </location>
</feature>
<accession>A0ABS7PCT2</accession>
<protein>
    <recommendedName>
        <fullName evidence="4">Tripartite tricarboxylate transporter TctB family protein</fullName>
    </recommendedName>
</protein>
<gene>
    <name evidence="2" type="ORF">KYN89_04470</name>
</gene>
<dbReference type="EMBL" id="JAHWXP010000001">
    <property type="protein sequence ID" value="MBY8336293.1"/>
    <property type="molecule type" value="Genomic_DNA"/>
</dbReference>
<proteinExistence type="predicted"/>
<comment type="caution">
    <text evidence="2">The sequence shown here is derived from an EMBL/GenBank/DDBJ whole genome shotgun (WGS) entry which is preliminary data.</text>
</comment>
<reference evidence="2 3" key="1">
    <citation type="submission" date="2021-07" db="EMBL/GenBank/DDBJ databases">
        <title>Alteriqipengyuania abyssalis NZ-12B nov, sp.nov isolated from deep sea sponge in pacific ocean.</title>
        <authorList>
            <person name="Tareen S."/>
            <person name="Wink J."/>
        </authorList>
    </citation>
    <scope>NUCLEOTIDE SEQUENCE [LARGE SCALE GENOMIC DNA]</scope>
    <source>
        <strain evidence="2 3">NZ-12B</strain>
    </source>
</reference>
<feature type="transmembrane region" description="Helical" evidence="1">
    <location>
        <begin position="84"/>
        <end position="105"/>
    </location>
</feature>
<feature type="transmembrane region" description="Helical" evidence="1">
    <location>
        <begin position="145"/>
        <end position="161"/>
    </location>
</feature>
<dbReference type="RefSeq" id="WP_222823971.1">
    <property type="nucleotide sequence ID" value="NZ_JAHWXP010000001.1"/>
</dbReference>
<organism evidence="2 3">
    <name type="scientific">Alteriqipengyuania abyssalis</name>
    <dbReference type="NCBI Taxonomy" id="2860200"/>
    <lineage>
        <taxon>Bacteria</taxon>
        <taxon>Pseudomonadati</taxon>
        <taxon>Pseudomonadota</taxon>
        <taxon>Alphaproteobacteria</taxon>
        <taxon>Sphingomonadales</taxon>
        <taxon>Erythrobacteraceae</taxon>
        <taxon>Alteriqipengyuania</taxon>
    </lineage>
</organism>
<evidence type="ECO:0000256" key="1">
    <source>
        <dbReference type="SAM" id="Phobius"/>
    </source>
</evidence>
<keyword evidence="1" id="KW-1133">Transmembrane helix</keyword>
<dbReference type="Proteomes" id="UP000759298">
    <property type="component" value="Unassembled WGS sequence"/>
</dbReference>
<evidence type="ECO:0008006" key="4">
    <source>
        <dbReference type="Google" id="ProtNLM"/>
    </source>
</evidence>
<feature type="transmembrane region" description="Helical" evidence="1">
    <location>
        <begin position="111"/>
        <end position="133"/>
    </location>
</feature>